<dbReference type="GeneID" id="7830842"/>
<feature type="compositionally biased region" description="Polar residues" evidence="2">
    <location>
        <begin position="773"/>
        <end position="782"/>
    </location>
</feature>
<dbReference type="RefSeq" id="XP_001016583.1">
    <property type="nucleotide sequence ID" value="XM_001016583.1"/>
</dbReference>
<feature type="compositionally biased region" description="Polar residues" evidence="2">
    <location>
        <begin position="49"/>
        <end position="61"/>
    </location>
</feature>
<feature type="region of interest" description="Disordered" evidence="2">
    <location>
        <begin position="898"/>
        <end position="921"/>
    </location>
</feature>
<feature type="compositionally biased region" description="Polar residues" evidence="2">
    <location>
        <begin position="416"/>
        <end position="435"/>
    </location>
</feature>
<protein>
    <submittedName>
        <fullName evidence="3">Uncharacterized protein</fullName>
    </submittedName>
</protein>
<feature type="coiled-coil region" evidence="1">
    <location>
        <begin position="235"/>
        <end position="272"/>
    </location>
</feature>
<sequence>MNDLIANISSDCNQEYEEINGGSPIQKRILERGSLIQQLNNRDIDQADSCHSTSTQNQSLHQNQINSKQSSSQKSQDRKKRSSSILQASISSTHTTSRSFVQGNGANQVLNGNICSNHNNGSQNNTTYMFDELFTLDREMFAEKLQIQNSVLKTEKNCFELELKRKAEIIEQLEKKIQEIQKKYKNDIERKEQLEIEQTILQKKINDIVNIYENNNGKEDVNQLLKMTTDLRSELNLKQMIIDKQKETIKSLQQQNEILQKNEVEILEAQKKSQLIVDKFETVNKDLQRFLKQSTEMQIKLRNQLMISESNRQLLEEKYNVHTQRAAILNNNHNTSMGQDLGSRASLMMNNEILRQTRGSHEQSFAFNHLDSINQDISFKKQNQNQINQKREELIQYQRFQERSIEDQQEQDTSKARNTQKITQNNDKQKYTQQQLHSNSLAAAAAEFSKFQGSMQCHDLCKEELSNQIQEQESIINLSLLSDSVKQKEINTNQPLLSARQQGNTNKLLLQFQNSQVKNNNNNLMSSLKEHILSLSENKENLNEQLHEILKESKRGNEKNVKELMVKFETRLGQFFNELSNQAEILVILQQRLDQQDNIIEEYHRSEQEKLEEQKQKYKKQIKSLLKDIDMLTSQKEEIVKKFEEQVNQSYEQAKTEVQRQYQNQIEDLKSLLDQALIREQQLDLCVRQYKENSNQKQQRMLQRFKNNSISSQNLNGVGIALNNSYNLVNENQNTQINIEKINSGFCGDPGSKTNRDNIQHQQTRDESEFKENTNSQNMISNRNEENNKSTLTNKTYSPAPSNSINYLSTEQLENVNCQFSVRNNTSNIKFVPNQIEGSINQQQIFYPVQNNNLYQSTQSDKYMQRKTDENSYHSSKNYNLSVSSQSNQVEQNSLDFSHGSHQQQQIFNNNNSIRNSIDTNRSSRNFNKIESNFNTTDNRQIYQKIIQNNTRQSYQQDQISMLEENQNSSVQVQKRLIDQFSTEAYQKQNMQIKKNMSSNTLQPHQYQSQQENKYHNELKASQKSYDSQSSYHLQDTFGQQDQGFNQHQSKQLSQYNQKSNKMQQKANSSTLARANSYTNLNSSRNNSQAGSSCVGEQIESIHIMKESKQLNSFQNYDSYNSNYNSQRQVIQQINGLNQPNQILNQEHFSEEQSKSNNSDLNAFNNFTFTQSQQNYNDFSDIEAYYKQQQQTLPNIAKLQEYNQIQQKIKNKNLNKLQIVTDTYDEHKLDQIQCQNQRSDNLKFADVNKSSSCQRIRSQSSSQYNFVNNQSTQNSSDHMLTENNQDQMNLKQKYNK</sequence>
<feature type="region of interest" description="Disordered" evidence="2">
    <location>
        <begin position="403"/>
        <end position="435"/>
    </location>
</feature>
<keyword evidence="4" id="KW-1185">Reference proteome</keyword>
<feature type="compositionally biased region" description="Basic and acidic residues" evidence="2">
    <location>
        <begin position="754"/>
        <end position="772"/>
    </location>
</feature>
<dbReference type="EMBL" id="GG662693">
    <property type="protein sequence ID" value="EAR96338.1"/>
    <property type="molecule type" value="Genomic_DNA"/>
</dbReference>
<feature type="region of interest" description="Disordered" evidence="2">
    <location>
        <begin position="47"/>
        <end position="91"/>
    </location>
</feature>
<feature type="compositionally biased region" description="Low complexity" evidence="2">
    <location>
        <begin position="62"/>
        <end position="74"/>
    </location>
</feature>
<evidence type="ECO:0000256" key="1">
    <source>
        <dbReference type="SAM" id="Coils"/>
    </source>
</evidence>
<evidence type="ECO:0000313" key="3">
    <source>
        <dbReference type="EMBL" id="EAR96338.1"/>
    </source>
</evidence>
<evidence type="ECO:0000313" key="4">
    <source>
        <dbReference type="Proteomes" id="UP000009168"/>
    </source>
</evidence>
<dbReference type="KEGG" id="tet:TTHERM_00189070"/>
<name>I7MEH0_TETTS</name>
<feature type="compositionally biased region" description="Polar residues" evidence="2">
    <location>
        <begin position="1264"/>
        <end position="1296"/>
    </location>
</feature>
<keyword evidence="1" id="KW-0175">Coiled coil</keyword>
<feature type="coiled-coil region" evidence="1">
    <location>
        <begin position="142"/>
        <end position="197"/>
    </location>
</feature>
<reference evidence="4" key="1">
    <citation type="journal article" date="2006" name="PLoS Biol.">
        <title>Macronuclear genome sequence of the ciliate Tetrahymena thermophila, a model eukaryote.</title>
        <authorList>
            <person name="Eisen J.A."/>
            <person name="Coyne R.S."/>
            <person name="Wu M."/>
            <person name="Wu D."/>
            <person name="Thiagarajan M."/>
            <person name="Wortman J.R."/>
            <person name="Badger J.H."/>
            <person name="Ren Q."/>
            <person name="Amedeo P."/>
            <person name="Jones K.M."/>
            <person name="Tallon L.J."/>
            <person name="Delcher A.L."/>
            <person name="Salzberg S.L."/>
            <person name="Silva J.C."/>
            <person name="Haas B.J."/>
            <person name="Majoros W.H."/>
            <person name="Farzad M."/>
            <person name="Carlton J.M."/>
            <person name="Smith R.K. Jr."/>
            <person name="Garg J."/>
            <person name="Pearlman R.E."/>
            <person name="Karrer K.M."/>
            <person name="Sun L."/>
            <person name="Manning G."/>
            <person name="Elde N.C."/>
            <person name="Turkewitz A.P."/>
            <person name="Asai D.J."/>
            <person name="Wilkes D.E."/>
            <person name="Wang Y."/>
            <person name="Cai H."/>
            <person name="Collins K."/>
            <person name="Stewart B.A."/>
            <person name="Lee S.R."/>
            <person name="Wilamowska K."/>
            <person name="Weinberg Z."/>
            <person name="Ruzzo W.L."/>
            <person name="Wloga D."/>
            <person name="Gaertig J."/>
            <person name="Frankel J."/>
            <person name="Tsao C.-C."/>
            <person name="Gorovsky M.A."/>
            <person name="Keeling P.J."/>
            <person name="Waller R.F."/>
            <person name="Patron N.J."/>
            <person name="Cherry J.M."/>
            <person name="Stover N.A."/>
            <person name="Krieger C.J."/>
            <person name="del Toro C."/>
            <person name="Ryder H.F."/>
            <person name="Williamson S.C."/>
            <person name="Barbeau R.A."/>
            <person name="Hamilton E.P."/>
            <person name="Orias E."/>
        </authorList>
    </citation>
    <scope>NUCLEOTIDE SEQUENCE [LARGE SCALE GENOMIC DNA]</scope>
    <source>
        <strain evidence="4">SB210</strain>
    </source>
</reference>
<evidence type="ECO:0000256" key="2">
    <source>
        <dbReference type="SAM" id="MobiDB-lite"/>
    </source>
</evidence>
<dbReference type="HOGENOM" id="CLU_261879_0_0_1"/>
<dbReference type="Proteomes" id="UP000009168">
    <property type="component" value="Unassembled WGS sequence"/>
</dbReference>
<dbReference type="InParanoid" id="I7MEH0"/>
<gene>
    <name evidence="3" type="ORF">TTHERM_00189070</name>
</gene>
<feature type="region of interest" description="Disordered" evidence="2">
    <location>
        <begin position="1044"/>
        <end position="1073"/>
    </location>
</feature>
<feature type="compositionally biased region" description="Low complexity" evidence="2">
    <location>
        <begin position="903"/>
        <end position="921"/>
    </location>
</feature>
<organism evidence="3 4">
    <name type="scientific">Tetrahymena thermophila (strain SB210)</name>
    <dbReference type="NCBI Taxonomy" id="312017"/>
    <lineage>
        <taxon>Eukaryota</taxon>
        <taxon>Sar</taxon>
        <taxon>Alveolata</taxon>
        <taxon>Ciliophora</taxon>
        <taxon>Intramacronucleata</taxon>
        <taxon>Oligohymenophorea</taxon>
        <taxon>Hymenostomatida</taxon>
        <taxon>Tetrahymenina</taxon>
        <taxon>Tetrahymenidae</taxon>
        <taxon>Tetrahymena</taxon>
    </lineage>
</organism>
<proteinExistence type="predicted"/>
<feature type="region of interest" description="Disordered" evidence="2">
    <location>
        <begin position="1260"/>
        <end position="1296"/>
    </location>
</feature>
<feature type="compositionally biased region" description="Polar residues" evidence="2">
    <location>
        <begin position="789"/>
        <end position="801"/>
    </location>
</feature>
<accession>I7MEH0</accession>
<feature type="region of interest" description="Disordered" evidence="2">
    <location>
        <begin position="748"/>
        <end position="801"/>
    </location>
</feature>
<feature type="coiled-coil region" evidence="1">
    <location>
        <begin position="525"/>
        <end position="559"/>
    </location>
</feature>
<feature type="coiled-coil region" evidence="1">
    <location>
        <begin position="601"/>
        <end position="679"/>
    </location>
</feature>